<dbReference type="Proteomes" id="UP001595075">
    <property type="component" value="Unassembled WGS sequence"/>
</dbReference>
<proteinExistence type="inferred from homology"/>
<dbReference type="Gene3D" id="2.60.120.330">
    <property type="entry name" value="B-lactam Antibiotic, Isopenicillin N Synthase, Chain"/>
    <property type="match status" value="1"/>
</dbReference>
<dbReference type="InterPro" id="IPR044861">
    <property type="entry name" value="IPNS-like_FE2OG_OXY"/>
</dbReference>
<dbReference type="PANTHER" id="PTHR10209">
    <property type="entry name" value="OXIDOREDUCTASE, 2OG-FE II OXYGENASE FAMILY PROTEIN"/>
    <property type="match status" value="1"/>
</dbReference>
<evidence type="ECO:0000259" key="6">
    <source>
        <dbReference type="PROSITE" id="PS51471"/>
    </source>
</evidence>
<evidence type="ECO:0000313" key="7">
    <source>
        <dbReference type="EMBL" id="KAL2061673.1"/>
    </source>
</evidence>
<dbReference type="EMBL" id="JAZHXI010000018">
    <property type="protein sequence ID" value="KAL2061673.1"/>
    <property type="molecule type" value="Genomic_DNA"/>
</dbReference>
<keyword evidence="4 5" id="KW-0408">Iron</keyword>
<dbReference type="InterPro" id="IPR005123">
    <property type="entry name" value="Oxoglu/Fe-dep_dioxygenase_dom"/>
</dbReference>
<dbReference type="InterPro" id="IPR026992">
    <property type="entry name" value="DIOX_N"/>
</dbReference>
<organism evidence="7 8">
    <name type="scientific">Oculimacula yallundae</name>
    <dbReference type="NCBI Taxonomy" id="86028"/>
    <lineage>
        <taxon>Eukaryota</taxon>
        <taxon>Fungi</taxon>
        <taxon>Dikarya</taxon>
        <taxon>Ascomycota</taxon>
        <taxon>Pezizomycotina</taxon>
        <taxon>Leotiomycetes</taxon>
        <taxon>Helotiales</taxon>
        <taxon>Ploettnerulaceae</taxon>
        <taxon>Oculimacula</taxon>
    </lineage>
</organism>
<sequence length="344" mass="38277">MSTSFSSLPIVSLATLRDSVPHSPSNTKNFIALSKRLDEVFSTTGFAYLTDLPLAHTHEDVFNLCDKFFGPNGLSTEEKMKVAKKTFVSTNTNTYRGYFPPQEGDDNLKEGFECGAASDKRVTSARINQKFDLTEPNVFPKSQEDVQLYCEALHRDLQGLSRELLSLLALALGKPATFFEDYLKDSLSTLRLLHYPPVPASRQQELICTPHTDSGILTLLHQDKTGGLEVRNSEGEWIPAPYVPGSVVVNIGDLLAKVSGGRWIATYHRVRSSKKEGSEAKGRYSVPFFFEPGAQCVVKSVNSDEQVVYGEHLLDKMKGWVEFQDVVEDEPEYIVVDKAAIEAF</sequence>
<accession>A0ABR4BY79</accession>
<evidence type="ECO:0000256" key="5">
    <source>
        <dbReference type="RuleBase" id="RU003682"/>
    </source>
</evidence>
<protein>
    <recommendedName>
        <fullName evidence="6">Fe2OG dioxygenase domain-containing protein</fullName>
    </recommendedName>
</protein>
<keyword evidence="2 5" id="KW-0479">Metal-binding</keyword>
<comment type="caution">
    <text evidence="7">The sequence shown here is derived from an EMBL/GenBank/DDBJ whole genome shotgun (WGS) entry which is preliminary data.</text>
</comment>
<evidence type="ECO:0000313" key="8">
    <source>
        <dbReference type="Proteomes" id="UP001595075"/>
    </source>
</evidence>
<evidence type="ECO:0000256" key="2">
    <source>
        <dbReference type="ARBA" id="ARBA00022723"/>
    </source>
</evidence>
<dbReference type="InterPro" id="IPR027443">
    <property type="entry name" value="IPNS-like_sf"/>
</dbReference>
<dbReference type="PROSITE" id="PS51471">
    <property type="entry name" value="FE2OG_OXY"/>
    <property type="match status" value="1"/>
</dbReference>
<reference evidence="7 8" key="1">
    <citation type="journal article" date="2024" name="Commun. Biol.">
        <title>Comparative genomic analysis of thermophilic fungi reveals convergent evolutionary adaptations and gene losses.</title>
        <authorList>
            <person name="Steindorff A.S."/>
            <person name="Aguilar-Pontes M.V."/>
            <person name="Robinson A.J."/>
            <person name="Andreopoulos B."/>
            <person name="LaButti K."/>
            <person name="Kuo A."/>
            <person name="Mondo S."/>
            <person name="Riley R."/>
            <person name="Otillar R."/>
            <person name="Haridas S."/>
            <person name="Lipzen A."/>
            <person name="Grimwood J."/>
            <person name="Schmutz J."/>
            <person name="Clum A."/>
            <person name="Reid I.D."/>
            <person name="Moisan M.C."/>
            <person name="Butler G."/>
            <person name="Nguyen T.T.M."/>
            <person name="Dewar K."/>
            <person name="Conant G."/>
            <person name="Drula E."/>
            <person name="Henrissat B."/>
            <person name="Hansel C."/>
            <person name="Singer S."/>
            <person name="Hutchinson M.I."/>
            <person name="de Vries R.P."/>
            <person name="Natvig D.O."/>
            <person name="Powell A.J."/>
            <person name="Tsang A."/>
            <person name="Grigoriev I.V."/>
        </authorList>
    </citation>
    <scope>NUCLEOTIDE SEQUENCE [LARGE SCALE GENOMIC DNA]</scope>
    <source>
        <strain evidence="7 8">CBS 494.80</strain>
    </source>
</reference>
<name>A0ABR4BY79_9HELO</name>
<dbReference type="SUPFAM" id="SSF51197">
    <property type="entry name" value="Clavaminate synthase-like"/>
    <property type="match status" value="1"/>
</dbReference>
<keyword evidence="8" id="KW-1185">Reference proteome</keyword>
<comment type="similarity">
    <text evidence="1 5">Belongs to the iron/ascorbate-dependent oxidoreductase family.</text>
</comment>
<evidence type="ECO:0000256" key="3">
    <source>
        <dbReference type="ARBA" id="ARBA00023002"/>
    </source>
</evidence>
<evidence type="ECO:0000256" key="4">
    <source>
        <dbReference type="ARBA" id="ARBA00023004"/>
    </source>
</evidence>
<keyword evidence="3 5" id="KW-0560">Oxidoreductase</keyword>
<dbReference type="Pfam" id="PF03171">
    <property type="entry name" value="2OG-FeII_Oxy"/>
    <property type="match status" value="1"/>
</dbReference>
<gene>
    <name evidence="7" type="ORF">VTL71DRAFT_7050</name>
</gene>
<evidence type="ECO:0000256" key="1">
    <source>
        <dbReference type="ARBA" id="ARBA00008056"/>
    </source>
</evidence>
<dbReference type="PANTHER" id="PTHR10209:SF881">
    <property type="entry name" value="FI07970P-RELATED"/>
    <property type="match status" value="1"/>
</dbReference>
<dbReference type="Pfam" id="PF14226">
    <property type="entry name" value="DIOX_N"/>
    <property type="match status" value="1"/>
</dbReference>
<feature type="domain" description="Fe2OG dioxygenase" evidence="6">
    <location>
        <begin position="185"/>
        <end position="292"/>
    </location>
</feature>